<sequence length="144" mass="15146">MDLMKAINEIGEGPATEQQLEAINNRASGYSALLGLKFIALSQQEVVAELAVGEHHLQPAGLVNGGVYCGIGETVGSLAGMVCAPGRSIVGVNNSTDFIASVKAGVITAVCRPIQLGNRTQLFEIIMSHEGNEVARTILRTMVR</sequence>
<dbReference type="InterPro" id="IPR006683">
    <property type="entry name" value="Thioestr_dom"/>
</dbReference>
<organism evidence="3 4">
    <name type="scientific">Corynebacterium poyangense</name>
    <dbReference type="NCBI Taxonomy" id="2684405"/>
    <lineage>
        <taxon>Bacteria</taxon>
        <taxon>Bacillati</taxon>
        <taxon>Actinomycetota</taxon>
        <taxon>Actinomycetes</taxon>
        <taxon>Mycobacteriales</taxon>
        <taxon>Corynebacteriaceae</taxon>
        <taxon>Corynebacterium</taxon>
    </lineage>
</organism>
<dbReference type="RefSeq" id="WP_187975652.1">
    <property type="nucleotide sequence ID" value="NZ_CP046884.1"/>
</dbReference>
<name>A0A7H0SNS1_9CORY</name>
<dbReference type="InterPro" id="IPR003736">
    <property type="entry name" value="PAAI_dom"/>
</dbReference>
<evidence type="ECO:0000313" key="3">
    <source>
        <dbReference type="EMBL" id="QNQ90196.1"/>
    </source>
</evidence>
<evidence type="ECO:0000313" key="4">
    <source>
        <dbReference type="Proteomes" id="UP000516320"/>
    </source>
</evidence>
<dbReference type="KEGG" id="cpoy:GP475_05730"/>
<dbReference type="PANTHER" id="PTHR43240">
    <property type="entry name" value="1,4-DIHYDROXY-2-NAPHTHOYL-COA THIOESTERASE 1"/>
    <property type="match status" value="1"/>
</dbReference>
<evidence type="ECO:0000256" key="2">
    <source>
        <dbReference type="ARBA" id="ARBA00022801"/>
    </source>
</evidence>
<dbReference type="AlphaFoldDB" id="A0A7H0SNS1"/>
<dbReference type="PANTHER" id="PTHR43240:SF5">
    <property type="entry name" value="1,4-DIHYDROXY-2-NAPHTHOYL-COA THIOESTERASE 1"/>
    <property type="match status" value="1"/>
</dbReference>
<dbReference type="Proteomes" id="UP000516320">
    <property type="component" value="Chromosome"/>
</dbReference>
<keyword evidence="4" id="KW-1185">Reference proteome</keyword>
<accession>A0A7H0SNS1</accession>
<protein>
    <submittedName>
        <fullName evidence="3">Hotdog fold thioesterase</fullName>
    </submittedName>
</protein>
<gene>
    <name evidence="3" type="ORF">GP475_05730</name>
</gene>
<evidence type="ECO:0000256" key="1">
    <source>
        <dbReference type="ARBA" id="ARBA00008324"/>
    </source>
</evidence>
<keyword evidence="2" id="KW-0378">Hydrolase</keyword>
<dbReference type="Pfam" id="PF03061">
    <property type="entry name" value="4HBT"/>
    <property type="match status" value="1"/>
</dbReference>
<reference evidence="3 4" key="1">
    <citation type="submission" date="2019-12" db="EMBL/GenBank/DDBJ databases">
        <title>Corynebacterium sp. nov., isolated from feces of the Anser Albifrons in China.</title>
        <authorList>
            <person name="Liu Q."/>
        </authorList>
    </citation>
    <scope>NUCLEOTIDE SEQUENCE [LARGE SCALE GENOMIC DNA]</scope>
    <source>
        <strain evidence="3 4">4H37-19</strain>
    </source>
</reference>
<dbReference type="SUPFAM" id="SSF54637">
    <property type="entry name" value="Thioesterase/thiol ester dehydrase-isomerase"/>
    <property type="match status" value="1"/>
</dbReference>
<dbReference type="GO" id="GO:0061522">
    <property type="term" value="F:1,4-dihydroxy-2-naphthoyl-CoA thioesterase activity"/>
    <property type="evidence" value="ECO:0007669"/>
    <property type="project" value="TreeGrafter"/>
</dbReference>
<proteinExistence type="inferred from homology"/>
<dbReference type="EMBL" id="CP046884">
    <property type="protein sequence ID" value="QNQ90196.1"/>
    <property type="molecule type" value="Genomic_DNA"/>
</dbReference>
<dbReference type="CDD" id="cd03443">
    <property type="entry name" value="PaaI_thioesterase"/>
    <property type="match status" value="1"/>
</dbReference>
<dbReference type="InterPro" id="IPR029069">
    <property type="entry name" value="HotDog_dom_sf"/>
</dbReference>
<dbReference type="NCBIfam" id="TIGR00369">
    <property type="entry name" value="unchar_dom_1"/>
    <property type="match status" value="1"/>
</dbReference>
<dbReference type="Gene3D" id="3.10.129.10">
    <property type="entry name" value="Hotdog Thioesterase"/>
    <property type="match status" value="1"/>
</dbReference>
<comment type="similarity">
    <text evidence="1">Belongs to the thioesterase PaaI family.</text>
</comment>
<dbReference type="GO" id="GO:0005829">
    <property type="term" value="C:cytosol"/>
    <property type="evidence" value="ECO:0007669"/>
    <property type="project" value="TreeGrafter"/>
</dbReference>